<feature type="compositionally biased region" description="Polar residues" evidence="8">
    <location>
        <begin position="245"/>
        <end position="256"/>
    </location>
</feature>
<protein>
    <recommendedName>
        <fullName evidence="11">Golgin candidate 2</fullName>
    </recommendedName>
</protein>
<evidence type="ECO:0000256" key="5">
    <source>
        <dbReference type="ARBA" id="ARBA00023054"/>
    </source>
</evidence>
<dbReference type="Proteomes" id="UP001472677">
    <property type="component" value="Unassembled WGS sequence"/>
</dbReference>
<evidence type="ECO:0000256" key="6">
    <source>
        <dbReference type="ARBA" id="ARBA00023136"/>
    </source>
</evidence>
<comment type="subcellular location">
    <subcellularLocation>
        <location evidence="1">Golgi apparatus membrane</location>
    </subcellularLocation>
</comment>
<dbReference type="Pfam" id="PF09787">
    <property type="entry name" value="Golgin_A5"/>
    <property type="match status" value="2"/>
</dbReference>
<dbReference type="EMBL" id="JBBPBM010000001">
    <property type="protein sequence ID" value="KAK8600001.1"/>
    <property type="molecule type" value="Genomic_DNA"/>
</dbReference>
<dbReference type="PANTHER" id="PTHR13815:SF5">
    <property type="entry name" value="GOLGIN CANDIDATE 2"/>
    <property type="match status" value="1"/>
</dbReference>
<name>A0ABR2GBX2_9ROSI</name>
<evidence type="ECO:0000256" key="3">
    <source>
        <dbReference type="ARBA" id="ARBA00022989"/>
    </source>
</evidence>
<feature type="compositionally biased region" description="Polar residues" evidence="8">
    <location>
        <begin position="123"/>
        <end position="138"/>
    </location>
</feature>
<evidence type="ECO:0000313" key="9">
    <source>
        <dbReference type="EMBL" id="KAK8600001.1"/>
    </source>
</evidence>
<feature type="compositionally biased region" description="Low complexity" evidence="8">
    <location>
        <begin position="76"/>
        <end position="97"/>
    </location>
</feature>
<gene>
    <name evidence="9" type="ORF">V6N12_049863</name>
</gene>
<feature type="compositionally biased region" description="Polar residues" evidence="8">
    <location>
        <begin position="716"/>
        <end position="732"/>
    </location>
</feature>
<dbReference type="InterPro" id="IPR019177">
    <property type="entry name" value="Golgin_subfamily_A_member_5"/>
</dbReference>
<dbReference type="PANTHER" id="PTHR13815">
    <property type="entry name" value="GOLGIN-84"/>
    <property type="match status" value="1"/>
</dbReference>
<reference evidence="9 10" key="1">
    <citation type="journal article" date="2024" name="G3 (Bethesda)">
        <title>Genome assembly of Hibiscus sabdariffa L. provides insights into metabolisms of medicinal natural products.</title>
        <authorList>
            <person name="Kim T."/>
        </authorList>
    </citation>
    <scope>NUCLEOTIDE SEQUENCE [LARGE SCALE GENOMIC DNA]</scope>
    <source>
        <strain evidence="9">TK-2024</strain>
        <tissue evidence="9">Old leaves</tissue>
    </source>
</reference>
<keyword evidence="2" id="KW-0812">Transmembrane</keyword>
<feature type="coiled-coil region" evidence="7">
    <location>
        <begin position="352"/>
        <end position="471"/>
    </location>
</feature>
<comment type="caution">
    <text evidence="9">The sequence shown here is derived from an EMBL/GenBank/DDBJ whole genome shotgun (WGS) entry which is preliminary data.</text>
</comment>
<feature type="region of interest" description="Disordered" evidence="8">
    <location>
        <begin position="713"/>
        <end position="732"/>
    </location>
</feature>
<feature type="compositionally biased region" description="Low complexity" evidence="8">
    <location>
        <begin position="288"/>
        <end position="297"/>
    </location>
</feature>
<evidence type="ECO:0000313" key="10">
    <source>
        <dbReference type="Proteomes" id="UP001472677"/>
    </source>
</evidence>
<feature type="region of interest" description="Disordered" evidence="8">
    <location>
        <begin position="24"/>
        <end position="345"/>
    </location>
</feature>
<keyword evidence="3" id="KW-1133">Transmembrane helix</keyword>
<evidence type="ECO:0000256" key="2">
    <source>
        <dbReference type="ARBA" id="ARBA00022692"/>
    </source>
</evidence>
<keyword evidence="10" id="KW-1185">Reference proteome</keyword>
<evidence type="ECO:0000256" key="7">
    <source>
        <dbReference type="SAM" id="Coils"/>
    </source>
</evidence>
<feature type="region of interest" description="Disordered" evidence="8">
    <location>
        <begin position="611"/>
        <end position="632"/>
    </location>
</feature>
<sequence length="732" mass="81158">MANWISSKLKVAETLLQQIDQQAAESLGKNEQSSDEVKLDTPTKPSGVVSLKDQLRYKPQENNDYQGKLVSDPIANMPSSSNNKNNSMRNNSVNISNVEKEVSSTKDSSKPSTKLTDSDWTELLSTPSQGTSSSTNGASGIRGLKKDARKKGYLGSHLSPMEEKRKQKSNVNSIKSVKRPDVVLGNKLSDKPSDGEESSTPARLSSVDKQNDGKNSEEMKDATDEENGWELDSKDLLSNVEGFTKSGNKNHSTQKTLELGEVDGAHDVKIGKADAHDQFRTTVRTGNSKSIGSSRSSAFDDVKRASQPTSDAGSDSDSDSGSGSDSTSDSESEREREERRKRRERILAERAAAKAVEAIKERENMVAKLEGEKQSLEKILEERAKQQAQEASELQTTTMEMMDAVELEKQKHNNTRMEALQRLAKLETKNADLARSLATAQKKLEVEINRVADLRQQIELEEVAHEELKRRITSNHRSETYLNQLAASKGIEFGCEILEAEYSVVTDKIGRLQDKARQLEASIESTRKEVEEPTEVEVELKRRLGQLTDHLIQKQAQVETLSSEKATLSFRIEAVSRMLEENKSLNMSHASSSDLESGILFASVSRSLAAAAASPETEEHKEITKEEDHQRKEGVIAVRTWDGMNGKARQLEASIESTRKEVEEPTEVEVELKRRLGQLTDHLIQKQAQVETLSSEKATLSFRIEAVSRMLEENKSLNMSHASSSDLESGIS</sequence>
<keyword evidence="5 7" id="KW-0175">Coiled coil</keyword>
<proteinExistence type="predicted"/>
<feature type="compositionally biased region" description="Basic and acidic residues" evidence="8">
    <location>
        <begin position="98"/>
        <end position="109"/>
    </location>
</feature>
<evidence type="ECO:0000256" key="1">
    <source>
        <dbReference type="ARBA" id="ARBA00004394"/>
    </source>
</evidence>
<evidence type="ECO:0000256" key="8">
    <source>
        <dbReference type="SAM" id="MobiDB-lite"/>
    </source>
</evidence>
<keyword evidence="4" id="KW-0333">Golgi apparatus</keyword>
<evidence type="ECO:0000256" key="4">
    <source>
        <dbReference type="ARBA" id="ARBA00023034"/>
    </source>
</evidence>
<organism evidence="9 10">
    <name type="scientific">Hibiscus sabdariffa</name>
    <name type="common">roselle</name>
    <dbReference type="NCBI Taxonomy" id="183260"/>
    <lineage>
        <taxon>Eukaryota</taxon>
        <taxon>Viridiplantae</taxon>
        <taxon>Streptophyta</taxon>
        <taxon>Embryophyta</taxon>
        <taxon>Tracheophyta</taxon>
        <taxon>Spermatophyta</taxon>
        <taxon>Magnoliopsida</taxon>
        <taxon>eudicotyledons</taxon>
        <taxon>Gunneridae</taxon>
        <taxon>Pentapetalae</taxon>
        <taxon>rosids</taxon>
        <taxon>malvids</taxon>
        <taxon>Malvales</taxon>
        <taxon>Malvaceae</taxon>
        <taxon>Malvoideae</taxon>
        <taxon>Hibiscus</taxon>
    </lineage>
</organism>
<keyword evidence="6" id="KW-0472">Membrane</keyword>
<feature type="compositionally biased region" description="Low complexity" evidence="8">
    <location>
        <begin position="310"/>
        <end position="329"/>
    </location>
</feature>
<feature type="compositionally biased region" description="Basic and acidic residues" evidence="8">
    <location>
        <begin position="209"/>
        <end position="222"/>
    </location>
</feature>
<feature type="compositionally biased region" description="Basic and acidic residues" evidence="8">
    <location>
        <begin position="263"/>
        <end position="279"/>
    </location>
</feature>
<evidence type="ECO:0008006" key="11">
    <source>
        <dbReference type="Google" id="ProtNLM"/>
    </source>
</evidence>
<accession>A0ABR2GBX2</accession>
<feature type="compositionally biased region" description="Basic and acidic residues" evidence="8">
    <location>
        <begin position="617"/>
        <end position="632"/>
    </location>
</feature>